<evidence type="ECO:0000313" key="4">
    <source>
        <dbReference type="EMBL" id="ORY88130.1"/>
    </source>
</evidence>
<reference evidence="4 5" key="1">
    <citation type="submission" date="2016-07" db="EMBL/GenBank/DDBJ databases">
        <title>Pervasive Adenine N6-methylation of Active Genes in Fungi.</title>
        <authorList>
            <consortium name="DOE Joint Genome Institute"/>
            <person name="Mondo S.J."/>
            <person name="Dannebaum R.O."/>
            <person name="Kuo R.C."/>
            <person name="Labutti K."/>
            <person name="Haridas S."/>
            <person name="Kuo A."/>
            <person name="Salamov A."/>
            <person name="Ahrendt S.R."/>
            <person name="Lipzen A."/>
            <person name="Sullivan W."/>
            <person name="Andreopoulos W.B."/>
            <person name="Clum A."/>
            <person name="Lindquist E."/>
            <person name="Daum C."/>
            <person name="Ramamoorthy G.K."/>
            <person name="Gryganskyi A."/>
            <person name="Culley D."/>
            <person name="Magnuson J.K."/>
            <person name="James T.Y."/>
            <person name="O'Malley M.A."/>
            <person name="Stajich J.E."/>
            <person name="Spatafora J.W."/>
            <person name="Visel A."/>
            <person name="Grigoriev I.V."/>
        </authorList>
    </citation>
    <scope>NUCLEOTIDE SEQUENCE [LARGE SCALE GENOMIC DNA]</scope>
    <source>
        <strain evidence="4 5">62-1032</strain>
    </source>
</reference>
<dbReference type="PANTHER" id="PTHR28154">
    <property type="entry name" value="CELL WALL SYNTHESIS PROTEIN KNH1-RELATED"/>
    <property type="match status" value="1"/>
</dbReference>
<evidence type="ECO:0000313" key="5">
    <source>
        <dbReference type="Proteomes" id="UP000193467"/>
    </source>
</evidence>
<proteinExistence type="predicted"/>
<evidence type="ECO:0000256" key="1">
    <source>
        <dbReference type="ARBA" id="ARBA00022729"/>
    </source>
</evidence>
<accession>A0A1Y2FVU3</accession>
<comment type="caution">
    <text evidence="4">The sequence shown here is derived from an EMBL/GenBank/DDBJ whole genome shotgun (WGS) entry which is preliminary data.</text>
</comment>
<name>A0A1Y2FVU3_9BASI</name>
<dbReference type="InParanoid" id="A0A1Y2FVU3"/>
<feature type="chain" id="PRO_5012440736" description="Yeast cell wall synthesis Kre9/Knh1-like N-terminal domain-containing protein" evidence="2">
    <location>
        <begin position="20"/>
        <end position="231"/>
    </location>
</feature>
<protein>
    <recommendedName>
        <fullName evidence="3">Yeast cell wall synthesis Kre9/Knh1-like N-terminal domain-containing protein</fullName>
    </recommendedName>
</protein>
<feature type="domain" description="Yeast cell wall synthesis Kre9/Knh1-like N-terminal" evidence="3">
    <location>
        <begin position="25"/>
        <end position="132"/>
    </location>
</feature>
<dbReference type="GO" id="GO:0042546">
    <property type="term" value="P:cell wall biogenesis"/>
    <property type="evidence" value="ECO:0007669"/>
    <property type="project" value="InterPro"/>
</dbReference>
<dbReference type="STRING" id="106004.A0A1Y2FVU3"/>
<dbReference type="Proteomes" id="UP000193467">
    <property type="component" value="Unassembled WGS sequence"/>
</dbReference>
<dbReference type="GO" id="GO:0006078">
    <property type="term" value="P:(1-&gt;6)-beta-D-glucan biosynthetic process"/>
    <property type="evidence" value="ECO:0007669"/>
    <property type="project" value="InterPro"/>
</dbReference>
<keyword evidence="1 2" id="KW-0732">Signal</keyword>
<dbReference type="InterPro" id="IPR045328">
    <property type="entry name" value="Kre9/Knh1"/>
</dbReference>
<feature type="signal peptide" evidence="2">
    <location>
        <begin position="1"/>
        <end position="19"/>
    </location>
</feature>
<evidence type="ECO:0000259" key="3">
    <source>
        <dbReference type="Pfam" id="PF10342"/>
    </source>
</evidence>
<dbReference type="PANTHER" id="PTHR28154:SF1">
    <property type="entry name" value="CELL WALL SYNTHESIS PROTEIN KNH1-RELATED"/>
    <property type="match status" value="1"/>
</dbReference>
<dbReference type="AlphaFoldDB" id="A0A1Y2FVU3"/>
<dbReference type="OrthoDB" id="2432613at2759"/>
<sequence length="231" mass="23145">MLKLSVLSTLALLVSSTTASIYTIKPTAKDSFKGGKSFTVTWTADSGDSATTTPLASKFGQTSVGIYTGSSSQQTLCQDLGIVDPSKVQELKITVDAKAGPDSSLYFIRYESLNNTDSTGTPLLAFSSRFTLTGMKGSFTSSEIAINSGISDDSLISATSASTDKVAATSLAVTKAAVATSSSASKSSGSLAQQTASTTIGAAGNGTETSAAGRVAVGAGAVVVAAAAFML</sequence>
<evidence type="ECO:0000256" key="2">
    <source>
        <dbReference type="SAM" id="SignalP"/>
    </source>
</evidence>
<keyword evidence="5" id="KW-1185">Reference proteome</keyword>
<dbReference type="InterPro" id="IPR018466">
    <property type="entry name" value="Kre9/Knh1-like_N"/>
</dbReference>
<organism evidence="4 5">
    <name type="scientific">Leucosporidium creatinivorum</name>
    <dbReference type="NCBI Taxonomy" id="106004"/>
    <lineage>
        <taxon>Eukaryota</taxon>
        <taxon>Fungi</taxon>
        <taxon>Dikarya</taxon>
        <taxon>Basidiomycota</taxon>
        <taxon>Pucciniomycotina</taxon>
        <taxon>Microbotryomycetes</taxon>
        <taxon>Leucosporidiales</taxon>
        <taxon>Leucosporidium</taxon>
    </lineage>
</organism>
<gene>
    <name evidence="4" type="ORF">BCR35DRAFT_289370</name>
</gene>
<dbReference type="Pfam" id="PF10342">
    <property type="entry name" value="Kre9_KNH"/>
    <property type="match status" value="1"/>
</dbReference>
<dbReference type="EMBL" id="MCGR01000012">
    <property type="protein sequence ID" value="ORY88130.1"/>
    <property type="molecule type" value="Genomic_DNA"/>
</dbReference>